<keyword evidence="5" id="KW-0862">Zinc</keyword>
<protein>
    <recommendedName>
        <fullName evidence="2">Anti-sigma-W factor RsiW</fullName>
    </recommendedName>
</protein>
<evidence type="ECO:0000256" key="1">
    <source>
        <dbReference type="ARBA" id="ARBA00024353"/>
    </source>
</evidence>
<dbReference type="EMBL" id="FNIG01000005">
    <property type="protein sequence ID" value="SDN52464.1"/>
    <property type="molecule type" value="Genomic_DNA"/>
</dbReference>
<dbReference type="Proteomes" id="UP000199334">
    <property type="component" value="Unassembled WGS sequence"/>
</dbReference>
<reference evidence="5 6" key="1">
    <citation type="submission" date="2016-10" db="EMBL/GenBank/DDBJ databases">
        <authorList>
            <person name="de Groot N.N."/>
        </authorList>
    </citation>
    <scope>NUCLEOTIDE SEQUENCE [LARGE SCALE GENOMIC DNA]</scope>
    <source>
        <strain evidence="5 6">CGMCC 1.3442</strain>
    </source>
</reference>
<organism evidence="5 6">
    <name type="scientific">Tenuibacillus multivorans</name>
    <dbReference type="NCBI Taxonomy" id="237069"/>
    <lineage>
        <taxon>Bacteria</taxon>
        <taxon>Bacillati</taxon>
        <taxon>Bacillota</taxon>
        <taxon>Bacilli</taxon>
        <taxon>Bacillales</taxon>
        <taxon>Bacillaceae</taxon>
        <taxon>Tenuibacillus</taxon>
    </lineage>
</organism>
<evidence type="ECO:0000313" key="6">
    <source>
        <dbReference type="Proteomes" id="UP000199334"/>
    </source>
</evidence>
<dbReference type="InterPro" id="IPR027383">
    <property type="entry name" value="Znf_put"/>
</dbReference>
<dbReference type="GO" id="GO:0008270">
    <property type="term" value="F:zinc ion binding"/>
    <property type="evidence" value="ECO:0007669"/>
    <property type="project" value="UniProtKB-KW"/>
</dbReference>
<dbReference type="InterPro" id="IPR041916">
    <property type="entry name" value="Anti_sigma_zinc_sf"/>
</dbReference>
<proteinExistence type="inferred from homology"/>
<accession>A0A1H0C3K4</accession>
<keyword evidence="6" id="KW-1185">Reference proteome</keyword>
<feature type="transmembrane region" description="Helical" evidence="3">
    <location>
        <begin position="87"/>
        <end position="106"/>
    </location>
</feature>
<keyword evidence="3" id="KW-1133">Transmembrane helix</keyword>
<dbReference type="Pfam" id="PF13490">
    <property type="entry name" value="zf-HC2"/>
    <property type="match status" value="1"/>
</dbReference>
<feature type="domain" description="Putative zinc-finger" evidence="4">
    <location>
        <begin position="13"/>
        <end position="41"/>
    </location>
</feature>
<keyword evidence="5" id="KW-0479">Metal-binding</keyword>
<gene>
    <name evidence="5" type="ORF">SAMN05216498_2497</name>
</gene>
<name>A0A1H0C3K4_9BACI</name>
<evidence type="ECO:0000259" key="4">
    <source>
        <dbReference type="Pfam" id="PF13490"/>
    </source>
</evidence>
<evidence type="ECO:0000256" key="3">
    <source>
        <dbReference type="SAM" id="Phobius"/>
    </source>
</evidence>
<sequence length="233" mass="27541">MIPLTNNHLTDEQFVDYIEGNLEETEHAKVSQHLQDCEECQASYQSWADLLNTDIELNELDRRRVWHGIQYKVQEKEVQQQTWRKRLIYAGWSVSCLLFLIVGYLVGQNGSEQEFAGPMPEGERLGRFMDQPVQHYDMVNSEDGESQGIAWYNPYQKQMILYLNDPRTISDQTQQIQIETLDRVIPIQPNHLRDGRMQFYVRDQDLQDLSQLIVTDDESKEDEQTYYFRIIAE</sequence>
<evidence type="ECO:0000313" key="5">
    <source>
        <dbReference type="EMBL" id="SDN52464.1"/>
    </source>
</evidence>
<dbReference type="STRING" id="237069.SAMN05216498_2497"/>
<dbReference type="Gene3D" id="1.10.10.1320">
    <property type="entry name" value="Anti-sigma factor, zinc-finger domain"/>
    <property type="match status" value="1"/>
</dbReference>
<keyword evidence="3" id="KW-0472">Membrane</keyword>
<evidence type="ECO:0000256" key="2">
    <source>
        <dbReference type="ARBA" id="ARBA00024438"/>
    </source>
</evidence>
<keyword evidence="5" id="KW-0863">Zinc-finger</keyword>
<dbReference type="AlphaFoldDB" id="A0A1H0C3K4"/>
<comment type="similarity">
    <text evidence="1">Belongs to the zinc-associated anti-sigma factor (ZAS) superfamily. Anti-sigma-W factor family.</text>
</comment>
<keyword evidence="3" id="KW-0812">Transmembrane</keyword>